<accession>A0ABR4F5E0</accession>
<name>A0ABR4F5E0_9PEZI</name>
<dbReference type="SUPFAM" id="SSF53335">
    <property type="entry name" value="S-adenosyl-L-methionine-dependent methyltransferases"/>
    <property type="match status" value="1"/>
</dbReference>
<reference evidence="6 7" key="1">
    <citation type="submission" date="2024-03" db="EMBL/GenBank/DDBJ databases">
        <title>A high-quality draft genome sequence of Diaporthe vaccinii, a causative agent of upright dieback and viscid rot disease in cranberry plants.</title>
        <authorList>
            <person name="Sarrasin M."/>
            <person name="Lang B.F."/>
            <person name="Burger G."/>
        </authorList>
    </citation>
    <scope>NUCLEOTIDE SEQUENCE [LARGE SCALE GENOMIC DNA]</scope>
    <source>
        <strain evidence="6 7">IS7</strain>
    </source>
</reference>
<comment type="pathway">
    <text evidence="1">Secondary metabolite biosynthesis.</text>
</comment>
<gene>
    <name evidence="6" type="ORF">FJTKL_01179</name>
</gene>
<organism evidence="6 7">
    <name type="scientific">Diaporthe vaccinii</name>
    <dbReference type="NCBI Taxonomy" id="105482"/>
    <lineage>
        <taxon>Eukaryota</taxon>
        <taxon>Fungi</taxon>
        <taxon>Dikarya</taxon>
        <taxon>Ascomycota</taxon>
        <taxon>Pezizomycotina</taxon>
        <taxon>Sordariomycetes</taxon>
        <taxon>Sordariomycetidae</taxon>
        <taxon>Diaporthales</taxon>
        <taxon>Diaporthaceae</taxon>
        <taxon>Diaporthe</taxon>
        <taxon>Diaporthe eres species complex</taxon>
    </lineage>
</organism>
<sequence>MGEDEQPRLPDGRQFYSAASQIGSRDRSVAWYDKTFSGVPADARELLEKYSKIPPDEVEPHVLSMVGEDRLHRDKAWDIYPYPCIGQFKFLALRLYEQPSYATVLRRLQQGAKYLDIGCCLGQDIRKLVMDGARPENLYGAELHAPFVDLSYELFRDHGLASTFMEADALVPPADDSPLSGLRGGVDFVHLGMVLHVFGPEKQRALLENCVALLRPERGSMVLGTAVGDVEGVQSPAGFYMHSDETFKAMWADISQRTGVKFDCRASLDDGLAILEAKKKYGYDRARRLIFEVERL</sequence>
<evidence type="ECO:0000313" key="7">
    <source>
        <dbReference type="Proteomes" id="UP001600888"/>
    </source>
</evidence>
<proteinExistence type="inferred from homology"/>
<protein>
    <recommendedName>
        <fullName evidence="5">Methyltransferase domain-containing protein</fullName>
    </recommendedName>
</protein>
<dbReference type="Gene3D" id="3.40.50.150">
    <property type="entry name" value="Vaccinia Virus protein VP39"/>
    <property type="match status" value="1"/>
</dbReference>
<dbReference type="PANTHER" id="PTHR35897">
    <property type="entry name" value="METHYLTRANSFERASE AUSD"/>
    <property type="match status" value="1"/>
</dbReference>
<evidence type="ECO:0000256" key="3">
    <source>
        <dbReference type="ARBA" id="ARBA00022691"/>
    </source>
</evidence>
<dbReference type="Pfam" id="PF13649">
    <property type="entry name" value="Methyltransf_25"/>
    <property type="match status" value="1"/>
</dbReference>
<dbReference type="InterPro" id="IPR051654">
    <property type="entry name" value="Meroterpenoid_MTases"/>
</dbReference>
<evidence type="ECO:0000256" key="4">
    <source>
        <dbReference type="ARBA" id="ARBA00038314"/>
    </source>
</evidence>
<evidence type="ECO:0000313" key="6">
    <source>
        <dbReference type="EMBL" id="KAL2289898.1"/>
    </source>
</evidence>
<dbReference type="Proteomes" id="UP001600888">
    <property type="component" value="Unassembled WGS sequence"/>
</dbReference>
<evidence type="ECO:0000256" key="1">
    <source>
        <dbReference type="ARBA" id="ARBA00005179"/>
    </source>
</evidence>
<feature type="domain" description="Methyltransferase" evidence="5">
    <location>
        <begin position="115"/>
        <end position="216"/>
    </location>
</feature>
<dbReference type="InterPro" id="IPR029063">
    <property type="entry name" value="SAM-dependent_MTases_sf"/>
</dbReference>
<evidence type="ECO:0000259" key="5">
    <source>
        <dbReference type="Pfam" id="PF13649"/>
    </source>
</evidence>
<keyword evidence="7" id="KW-1185">Reference proteome</keyword>
<dbReference type="InterPro" id="IPR041698">
    <property type="entry name" value="Methyltransf_25"/>
</dbReference>
<keyword evidence="2" id="KW-0808">Transferase</keyword>
<keyword evidence="3" id="KW-0949">S-adenosyl-L-methionine</keyword>
<evidence type="ECO:0000256" key="2">
    <source>
        <dbReference type="ARBA" id="ARBA00022679"/>
    </source>
</evidence>
<dbReference type="EMBL" id="JBAWTH010000011">
    <property type="protein sequence ID" value="KAL2289898.1"/>
    <property type="molecule type" value="Genomic_DNA"/>
</dbReference>
<comment type="caution">
    <text evidence="6">The sequence shown here is derived from an EMBL/GenBank/DDBJ whole genome shotgun (WGS) entry which is preliminary data.</text>
</comment>
<dbReference type="PANTHER" id="PTHR35897:SF1">
    <property type="entry name" value="METHYLTRANSFERASE AUSD"/>
    <property type="match status" value="1"/>
</dbReference>
<comment type="similarity">
    <text evidence="4">Belongs to the class I-like SAM-binding methyltransferase superfamily.</text>
</comment>